<dbReference type="Gene3D" id="1.10.530.10">
    <property type="match status" value="1"/>
</dbReference>
<dbReference type="PANTHER" id="PTHR37423:SF2">
    <property type="entry name" value="MEMBRANE-BOUND LYTIC MUREIN TRANSGLYCOSYLASE C"/>
    <property type="match status" value="1"/>
</dbReference>
<feature type="domain" description="Transglycosylase SLT" evidence="2">
    <location>
        <begin position="101"/>
        <end position="196"/>
    </location>
</feature>
<name>A0A316FW18_9GAMM</name>
<accession>A0A316FW18</accession>
<comment type="caution">
    <text evidence="3">The sequence shown here is derived from an EMBL/GenBank/DDBJ whole genome shotgun (WGS) entry which is preliminary data.</text>
</comment>
<reference evidence="3 4" key="1">
    <citation type="submission" date="2018-05" db="EMBL/GenBank/DDBJ databases">
        <title>Genomic Encyclopedia of Type Strains, Phase IV (KMG-IV): sequencing the most valuable type-strain genomes for metagenomic binning, comparative biology and taxonomic classification.</title>
        <authorList>
            <person name="Goeker M."/>
        </authorList>
    </citation>
    <scope>NUCLEOTIDE SEQUENCE [LARGE SCALE GENOMIC DNA]</scope>
    <source>
        <strain evidence="3 4">DSM 25350</strain>
    </source>
</reference>
<dbReference type="GO" id="GO:0016787">
    <property type="term" value="F:hydrolase activity"/>
    <property type="evidence" value="ECO:0007669"/>
    <property type="project" value="UniProtKB-KW"/>
</dbReference>
<dbReference type="InterPro" id="IPR008258">
    <property type="entry name" value="Transglycosylase_SLT_dom_1"/>
</dbReference>
<sequence>MMIDQQYSLKGPRPIKRTTLWHQCRKTLMLLLVAFSSLVYSNQKKPDDNFRQDLKNLLAEEHSFVDRFEAEVWLKDMSKRLARRAPKIPEDERFELLIMTHKYAKSYGLDPQLVLALIEVESNFDRFAISRVGARGLMQIMPFWKNEIGHPDDNLMDIETNIKYGCAILSLYIKREKKNITNALARYNGSYGRMKYPMKVYRALRKRWKA</sequence>
<protein>
    <submittedName>
        <fullName evidence="3">Leukotriene A4 hydrolase-like protein</fullName>
    </submittedName>
</protein>
<dbReference type="Proteomes" id="UP000245790">
    <property type="component" value="Unassembled WGS sequence"/>
</dbReference>
<dbReference type="RefSeq" id="WP_245411415.1">
    <property type="nucleotide sequence ID" value="NZ_QGGU01000005.1"/>
</dbReference>
<dbReference type="SUPFAM" id="SSF53955">
    <property type="entry name" value="Lysozyme-like"/>
    <property type="match status" value="1"/>
</dbReference>
<keyword evidence="4" id="KW-1185">Reference proteome</keyword>
<dbReference type="PANTHER" id="PTHR37423">
    <property type="entry name" value="SOLUBLE LYTIC MUREIN TRANSGLYCOSYLASE-RELATED"/>
    <property type="match status" value="1"/>
</dbReference>
<evidence type="ECO:0000313" key="3">
    <source>
        <dbReference type="EMBL" id="PWK51800.1"/>
    </source>
</evidence>
<comment type="similarity">
    <text evidence="1">Belongs to the transglycosylase Slt family.</text>
</comment>
<proteinExistence type="inferred from homology"/>
<dbReference type="InterPro" id="IPR023346">
    <property type="entry name" value="Lysozyme-like_dom_sf"/>
</dbReference>
<keyword evidence="3" id="KW-0378">Hydrolase</keyword>
<dbReference type="Pfam" id="PF01464">
    <property type="entry name" value="SLT"/>
    <property type="match status" value="1"/>
</dbReference>
<evidence type="ECO:0000313" key="4">
    <source>
        <dbReference type="Proteomes" id="UP000245790"/>
    </source>
</evidence>
<evidence type="ECO:0000256" key="1">
    <source>
        <dbReference type="ARBA" id="ARBA00007734"/>
    </source>
</evidence>
<dbReference type="CDD" id="cd16896">
    <property type="entry name" value="LT_Slt70-like"/>
    <property type="match status" value="1"/>
</dbReference>
<organism evidence="3 4">
    <name type="scientific">Pleionea mediterranea</name>
    <dbReference type="NCBI Taxonomy" id="523701"/>
    <lineage>
        <taxon>Bacteria</taxon>
        <taxon>Pseudomonadati</taxon>
        <taxon>Pseudomonadota</taxon>
        <taxon>Gammaproteobacteria</taxon>
        <taxon>Oceanospirillales</taxon>
        <taxon>Pleioneaceae</taxon>
        <taxon>Pleionea</taxon>
    </lineage>
</organism>
<evidence type="ECO:0000259" key="2">
    <source>
        <dbReference type="Pfam" id="PF01464"/>
    </source>
</evidence>
<dbReference type="AlphaFoldDB" id="A0A316FW18"/>
<gene>
    <name evidence="3" type="ORF">C8D97_105115</name>
</gene>
<dbReference type="EMBL" id="QGGU01000005">
    <property type="protein sequence ID" value="PWK51800.1"/>
    <property type="molecule type" value="Genomic_DNA"/>
</dbReference>